<name>A0A1I3DTL6_9ACTN</name>
<keyword evidence="2" id="KW-0547">Nucleotide-binding</keyword>
<dbReference type="Pfam" id="PF26563">
    <property type="entry name" value="Rv3660c_N"/>
    <property type="match status" value="1"/>
</dbReference>
<feature type="domain" description="Rv3660c-like CheY-like N-terminal" evidence="1">
    <location>
        <begin position="7"/>
        <end position="114"/>
    </location>
</feature>
<dbReference type="Gene3D" id="3.40.50.300">
    <property type="entry name" value="P-loop containing nucleotide triphosphate hydrolases"/>
    <property type="match status" value="1"/>
</dbReference>
<dbReference type="EMBL" id="FOQG01000003">
    <property type="protein sequence ID" value="SFH90080.1"/>
    <property type="molecule type" value="Genomic_DNA"/>
</dbReference>
<sequence>MTAPLFVTRDETLLDELLRLAAAAGITPDVARDCAAALRGWGGAPLVLLGADLAVEMAHISPARRPGVHVVAWGGVPDELFRTALAVGAEDVTELPRSDTWLIETLTDLGDDTPSRGMVLGVVGGSGGAGATTFACALGQTAAQRGPAVVIDCDPMGPGVDRVLGVEAYDGFRWDALCQTTGRLSGRALREALPRRGALGVLSWYSGSAGTLQPFAVREALSAARRGHDAVVLDLPRSPQPVVDEIVSRCDLVLMLVVPTVAGVASAARTCARLGAPTQLRLVLRGQGLAARDVSRATGVAVVAEMNDQRGLAEAIDLGLGPIRSRRGPLGRAATEVLQRVTVMGQAA</sequence>
<dbReference type="NCBIfam" id="TIGR03815">
    <property type="entry name" value="CpaE_hom_Actino"/>
    <property type="match status" value="1"/>
</dbReference>
<dbReference type="InterPro" id="IPR050625">
    <property type="entry name" value="ParA/MinD_ATPase"/>
</dbReference>
<dbReference type="GO" id="GO:0009898">
    <property type="term" value="C:cytoplasmic side of plasma membrane"/>
    <property type="evidence" value="ECO:0007669"/>
    <property type="project" value="TreeGrafter"/>
</dbReference>
<dbReference type="PANTHER" id="PTHR43384:SF11">
    <property type="entry name" value="SEPTUM SITE DETERMINING PROTEIN"/>
    <property type="match status" value="1"/>
</dbReference>
<evidence type="ECO:0000313" key="2">
    <source>
        <dbReference type="EMBL" id="SFH90080.1"/>
    </source>
</evidence>
<keyword evidence="2" id="KW-0347">Helicase</keyword>
<dbReference type="RefSeq" id="WP_091110861.1">
    <property type="nucleotide sequence ID" value="NZ_BKAF01000020.1"/>
</dbReference>
<dbReference type="GO" id="GO:0004386">
    <property type="term" value="F:helicase activity"/>
    <property type="evidence" value="ECO:0007669"/>
    <property type="project" value="UniProtKB-KW"/>
</dbReference>
<protein>
    <submittedName>
        <fullName evidence="2">Helicase/secretion neighborhood CpaE-like protein</fullName>
    </submittedName>
</protein>
<keyword evidence="3" id="KW-1185">Reference proteome</keyword>
<dbReference type="AlphaFoldDB" id="A0A1I3DTL6"/>
<dbReference type="STRING" id="1005945.SAMN05216561_10381"/>
<dbReference type="SUPFAM" id="SSF52540">
    <property type="entry name" value="P-loop containing nucleoside triphosphate hydrolases"/>
    <property type="match status" value="1"/>
</dbReference>
<organism evidence="2 3">
    <name type="scientific">Nocardioides psychrotolerans</name>
    <dbReference type="NCBI Taxonomy" id="1005945"/>
    <lineage>
        <taxon>Bacteria</taxon>
        <taxon>Bacillati</taxon>
        <taxon>Actinomycetota</taxon>
        <taxon>Actinomycetes</taxon>
        <taxon>Propionibacteriales</taxon>
        <taxon>Nocardioidaceae</taxon>
        <taxon>Nocardioides</taxon>
    </lineage>
</organism>
<dbReference type="GO" id="GO:0051782">
    <property type="term" value="P:negative regulation of cell division"/>
    <property type="evidence" value="ECO:0007669"/>
    <property type="project" value="TreeGrafter"/>
</dbReference>
<dbReference type="GO" id="GO:0005524">
    <property type="term" value="F:ATP binding"/>
    <property type="evidence" value="ECO:0007669"/>
    <property type="project" value="TreeGrafter"/>
</dbReference>
<gene>
    <name evidence="2" type="ORF">SAMN05216561_10381</name>
</gene>
<dbReference type="GO" id="GO:0016887">
    <property type="term" value="F:ATP hydrolysis activity"/>
    <property type="evidence" value="ECO:0007669"/>
    <property type="project" value="TreeGrafter"/>
</dbReference>
<dbReference type="InterPro" id="IPR022521">
    <property type="entry name" value="Rv3660c"/>
</dbReference>
<evidence type="ECO:0000313" key="3">
    <source>
        <dbReference type="Proteomes" id="UP000198649"/>
    </source>
</evidence>
<evidence type="ECO:0000259" key="1">
    <source>
        <dbReference type="Pfam" id="PF26563"/>
    </source>
</evidence>
<proteinExistence type="predicted"/>
<dbReference type="PANTHER" id="PTHR43384">
    <property type="entry name" value="SEPTUM SITE-DETERMINING PROTEIN MIND HOMOLOG, CHLOROPLASTIC-RELATED"/>
    <property type="match status" value="1"/>
</dbReference>
<keyword evidence="2" id="KW-0067">ATP-binding</keyword>
<accession>A0A1I3DTL6</accession>
<dbReference type="Proteomes" id="UP000198649">
    <property type="component" value="Unassembled WGS sequence"/>
</dbReference>
<reference evidence="2 3" key="1">
    <citation type="submission" date="2016-10" db="EMBL/GenBank/DDBJ databases">
        <authorList>
            <person name="de Groot N.N."/>
        </authorList>
    </citation>
    <scope>NUCLEOTIDE SEQUENCE [LARGE SCALE GENOMIC DNA]</scope>
    <source>
        <strain evidence="2 3">CGMCC 1.11156</strain>
    </source>
</reference>
<dbReference type="GO" id="GO:0005829">
    <property type="term" value="C:cytosol"/>
    <property type="evidence" value="ECO:0007669"/>
    <property type="project" value="TreeGrafter"/>
</dbReference>
<dbReference type="OrthoDB" id="3252838at2"/>
<dbReference type="InterPro" id="IPR027417">
    <property type="entry name" value="P-loop_NTPase"/>
</dbReference>
<dbReference type="InterPro" id="IPR059050">
    <property type="entry name" value="Rv3660c_N"/>
</dbReference>
<keyword evidence="2" id="KW-0378">Hydrolase</keyword>